<dbReference type="SUPFAM" id="SSF46955">
    <property type="entry name" value="Putative DNA-binding domain"/>
    <property type="match status" value="1"/>
</dbReference>
<evidence type="ECO:0000313" key="5">
    <source>
        <dbReference type="Proteomes" id="UP001500339"/>
    </source>
</evidence>
<feature type="coiled-coil region" evidence="2">
    <location>
        <begin position="90"/>
        <end position="124"/>
    </location>
</feature>
<reference evidence="5" key="1">
    <citation type="journal article" date="2019" name="Int. J. Syst. Evol. Microbiol.">
        <title>The Global Catalogue of Microorganisms (GCM) 10K type strain sequencing project: providing services to taxonomists for standard genome sequencing and annotation.</title>
        <authorList>
            <consortium name="The Broad Institute Genomics Platform"/>
            <consortium name="The Broad Institute Genome Sequencing Center for Infectious Disease"/>
            <person name="Wu L."/>
            <person name="Ma J."/>
        </authorList>
    </citation>
    <scope>NUCLEOTIDE SEQUENCE [LARGE SCALE GENOMIC DNA]</scope>
    <source>
        <strain evidence="5">JCM 1405</strain>
    </source>
</reference>
<dbReference type="InterPro" id="IPR029063">
    <property type="entry name" value="SAM-dependent_MTases_sf"/>
</dbReference>
<dbReference type="SMART" id="SM00422">
    <property type="entry name" value="HTH_MERR"/>
    <property type="match status" value="1"/>
</dbReference>
<dbReference type="Pfam" id="PF13847">
    <property type="entry name" value="Methyltransf_31"/>
    <property type="match status" value="1"/>
</dbReference>
<dbReference type="SUPFAM" id="SSF53335">
    <property type="entry name" value="S-adenosyl-L-methionine-dependent methyltransferases"/>
    <property type="match status" value="1"/>
</dbReference>
<keyword evidence="1" id="KW-0238">DNA-binding</keyword>
<dbReference type="Gene3D" id="1.10.1660.10">
    <property type="match status" value="1"/>
</dbReference>
<evidence type="ECO:0000256" key="1">
    <source>
        <dbReference type="ARBA" id="ARBA00023125"/>
    </source>
</evidence>
<dbReference type="Gene3D" id="3.40.50.150">
    <property type="entry name" value="Vaccinia Virus protein VP39"/>
    <property type="match status" value="1"/>
</dbReference>
<dbReference type="PANTHER" id="PTHR30204:SF96">
    <property type="entry name" value="CHROMOSOME-ANCHORING PROTEIN RACA"/>
    <property type="match status" value="1"/>
</dbReference>
<evidence type="ECO:0000256" key="2">
    <source>
        <dbReference type="SAM" id="Coils"/>
    </source>
</evidence>
<dbReference type="CDD" id="cd02440">
    <property type="entry name" value="AdoMet_MTases"/>
    <property type="match status" value="1"/>
</dbReference>
<dbReference type="Proteomes" id="UP001500339">
    <property type="component" value="Unassembled WGS sequence"/>
</dbReference>
<keyword evidence="2" id="KW-0175">Coiled coil</keyword>
<dbReference type="PROSITE" id="PS50937">
    <property type="entry name" value="HTH_MERR_2"/>
    <property type="match status" value="1"/>
</dbReference>
<dbReference type="RefSeq" id="WP_343766883.1">
    <property type="nucleotide sequence ID" value="NZ_BAAACF010000001.1"/>
</dbReference>
<keyword evidence="4" id="KW-0808">Transferase</keyword>
<feature type="domain" description="HTH merR-type" evidence="3">
    <location>
        <begin position="1"/>
        <end position="67"/>
    </location>
</feature>
<dbReference type="Pfam" id="PF13411">
    <property type="entry name" value="MerR_1"/>
    <property type="match status" value="1"/>
</dbReference>
<dbReference type="InterPro" id="IPR025714">
    <property type="entry name" value="Methyltranfer_dom"/>
</dbReference>
<dbReference type="GO" id="GO:0008168">
    <property type="term" value="F:methyltransferase activity"/>
    <property type="evidence" value="ECO:0007669"/>
    <property type="project" value="UniProtKB-KW"/>
</dbReference>
<dbReference type="InterPro" id="IPR000551">
    <property type="entry name" value="MerR-type_HTH_dom"/>
</dbReference>
<gene>
    <name evidence="4" type="ORF">GCM10008905_07860</name>
</gene>
<evidence type="ECO:0000313" key="4">
    <source>
        <dbReference type="EMBL" id="GAA0719603.1"/>
    </source>
</evidence>
<comment type="caution">
    <text evidence="4">The sequence shown here is derived from an EMBL/GenBank/DDBJ whole genome shotgun (WGS) entry which is preliminary data.</text>
</comment>
<sequence length="403" mass="47430">MRIGKFVENNDISIDSIRHYMDMGLIVPDKKGGQYYFDERCQKDLEDILNLKSLGFALKEIKYIFAYKRIAKFTHYQQHEHYKEFFINKQNDVLKEIQELNNIKDRLEEKIKELNEKDQKENLTIGIDFKYLNLFRCLKCNGELVLCDGSIKNNQIITGKLKCNCGEEYFIEDGILKDGEASNNWGFDINYISEYVTDTDSDYLDKIYRGLEWSHNKIDFEECKGKVILELGSGMGVFLRHVYDSLPEDCLYIAVDHDMGRHKFLKKVLEKADCKRNVILICSDFLKIPLKEKSADIIVDFSGSSNYSFKHEEFLLRKIDKYTKDKGQLIGCYILFKNFSENTLIKEKCRKNFTMENIKKEIDELKYTIVDENISSYLEKGGKYESYFVEGEKVYCYIVHGER</sequence>
<dbReference type="PANTHER" id="PTHR30204">
    <property type="entry name" value="REDOX-CYCLING DRUG-SENSING TRANSCRIPTIONAL ACTIVATOR SOXR"/>
    <property type="match status" value="1"/>
</dbReference>
<dbReference type="GO" id="GO:0032259">
    <property type="term" value="P:methylation"/>
    <property type="evidence" value="ECO:0007669"/>
    <property type="project" value="UniProtKB-KW"/>
</dbReference>
<evidence type="ECO:0000259" key="3">
    <source>
        <dbReference type="PROSITE" id="PS50937"/>
    </source>
</evidence>
<dbReference type="InterPro" id="IPR009061">
    <property type="entry name" value="DNA-bd_dom_put_sf"/>
</dbReference>
<proteinExistence type="predicted"/>
<dbReference type="InterPro" id="IPR047057">
    <property type="entry name" value="MerR_fam"/>
</dbReference>
<keyword evidence="4" id="KW-0489">Methyltransferase</keyword>
<keyword evidence="5" id="KW-1185">Reference proteome</keyword>
<name>A0ABP3U066_9CLOT</name>
<dbReference type="EMBL" id="BAAACF010000001">
    <property type="protein sequence ID" value="GAA0719603.1"/>
    <property type="molecule type" value="Genomic_DNA"/>
</dbReference>
<protein>
    <submittedName>
        <fullName evidence="4">Methyltransferase domain-containing protein</fullName>
    </submittedName>
</protein>
<accession>A0ABP3U066</accession>
<organism evidence="4 5">
    <name type="scientific">Clostridium malenominatum</name>
    <dbReference type="NCBI Taxonomy" id="1539"/>
    <lineage>
        <taxon>Bacteria</taxon>
        <taxon>Bacillati</taxon>
        <taxon>Bacillota</taxon>
        <taxon>Clostridia</taxon>
        <taxon>Eubacteriales</taxon>
        <taxon>Clostridiaceae</taxon>
        <taxon>Clostridium</taxon>
    </lineage>
</organism>